<evidence type="ECO:0000259" key="2">
    <source>
        <dbReference type="Pfam" id="PF03101"/>
    </source>
</evidence>
<protein>
    <recommendedName>
        <fullName evidence="2">FAR1 domain-containing protein</fullName>
    </recommendedName>
</protein>
<comment type="caution">
    <text evidence="3">The sequence shown here is derived from an EMBL/GenBank/DDBJ whole genome shotgun (WGS) entry which is preliminary data.</text>
</comment>
<proteinExistence type="predicted"/>
<dbReference type="Pfam" id="PF03101">
    <property type="entry name" value="FAR1"/>
    <property type="match status" value="1"/>
</dbReference>
<dbReference type="EMBL" id="LWDX02009205">
    <property type="protein sequence ID" value="OEL36430.1"/>
    <property type="molecule type" value="Genomic_DNA"/>
</dbReference>
<feature type="compositionally biased region" description="Basic and acidic residues" evidence="1">
    <location>
        <begin position="52"/>
        <end position="73"/>
    </location>
</feature>
<evidence type="ECO:0000313" key="4">
    <source>
        <dbReference type="Proteomes" id="UP000095767"/>
    </source>
</evidence>
<reference evidence="3 4" key="1">
    <citation type="submission" date="2016-09" db="EMBL/GenBank/DDBJ databases">
        <title>The draft genome of Dichanthelium oligosanthes: A C3 panicoid grass species.</title>
        <authorList>
            <person name="Studer A.J."/>
            <person name="Schnable J.C."/>
            <person name="Brutnell T.P."/>
        </authorList>
    </citation>
    <scope>NUCLEOTIDE SEQUENCE [LARGE SCALE GENOMIC DNA]</scope>
    <source>
        <strain evidence="4">cv. Kellogg 1175</strain>
        <tissue evidence="3">Leaf</tissue>
    </source>
</reference>
<gene>
    <name evidence="3" type="ORF">BAE44_0002549</name>
</gene>
<name>A0A1E5WH11_9POAL</name>
<dbReference type="PANTHER" id="PTHR47718:SF17">
    <property type="entry name" value="PROTEIN FAR1-RELATED SEQUENCE 5-LIKE"/>
    <property type="match status" value="1"/>
</dbReference>
<dbReference type="InterPro" id="IPR004330">
    <property type="entry name" value="FAR1_DNA_bnd_dom"/>
</dbReference>
<dbReference type="AlphaFoldDB" id="A0A1E5WH11"/>
<evidence type="ECO:0000256" key="1">
    <source>
        <dbReference type="SAM" id="MobiDB-lite"/>
    </source>
</evidence>
<dbReference type="STRING" id="888268.A0A1E5WH11"/>
<feature type="domain" description="FAR1" evidence="2">
    <location>
        <begin position="96"/>
        <end position="182"/>
    </location>
</feature>
<keyword evidence="4" id="KW-1185">Reference proteome</keyword>
<feature type="region of interest" description="Disordered" evidence="1">
    <location>
        <begin position="48"/>
        <end position="73"/>
    </location>
</feature>
<accession>A0A1E5WH11</accession>
<dbReference type="OrthoDB" id="751756at2759"/>
<dbReference type="PANTHER" id="PTHR47718">
    <property type="entry name" value="OS01G0519700 PROTEIN"/>
    <property type="match status" value="1"/>
</dbReference>
<evidence type="ECO:0000313" key="3">
    <source>
        <dbReference type="EMBL" id="OEL36430.1"/>
    </source>
</evidence>
<sequence>MEGTSIAIEIDGEAICLDNVGDNEQEAQEDGDMQQIIYSAENGEQVAFHTQEQGREEDPAGNEEDREHNSIIPSREELTEELRNKVAYSEEEAYRLYCDYGHRMGFSVRKGKQYYFTGTKTIRTKDYYCSKEGLKDDEQLTEANFNKPETRTNCKAMVRFRVDSEGQWRVIQIIPEHNHELVRPEEIHLLRSVRTLSVPKPGVLNAMVNAEIQAMHDSLHINEDGTECHSQLSIRSYTLLEPEDSFHSILSKCMRECESEAEFDEAWAMMHQEYNMQEHQWLSDLYQQRHKWCTALHKDAFDGGIESLDRSEGSNNVLSSISDESTSLITFVLELDKTVGSWRKNESLEDIQCKRAAPECAVKHSSILQHAAEEYTHKVYKALETDFLEGCGATSYQEVQCDETLYRAMWFVYDLLMKSKSHHNTRKLILDVLESGEKSLESVCELKKLHMHPLGKEKDGRNVKQVVLPQPADSVFVDPPNQDQYYAAEDIASNSSIGRPFFYQGYPATGVSTSQIQGHTNMQSVPQCASQVLQ</sequence>
<organism evidence="3 4">
    <name type="scientific">Dichanthelium oligosanthes</name>
    <dbReference type="NCBI Taxonomy" id="888268"/>
    <lineage>
        <taxon>Eukaryota</taxon>
        <taxon>Viridiplantae</taxon>
        <taxon>Streptophyta</taxon>
        <taxon>Embryophyta</taxon>
        <taxon>Tracheophyta</taxon>
        <taxon>Spermatophyta</taxon>
        <taxon>Magnoliopsida</taxon>
        <taxon>Liliopsida</taxon>
        <taxon>Poales</taxon>
        <taxon>Poaceae</taxon>
        <taxon>PACMAD clade</taxon>
        <taxon>Panicoideae</taxon>
        <taxon>Panicodae</taxon>
        <taxon>Paniceae</taxon>
        <taxon>Dichantheliinae</taxon>
        <taxon>Dichanthelium</taxon>
    </lineage>
</organism>
<dbReference type="Proteomes" id="UP000095767">
    <property type="component" value="Unassembled WGS sequence"/>
</dbReference>